<evidence type="ECO:0000256" key="1">
    <source>
        <dbReference type="SAM" id="MobiDB-lite"/>
    </source>
</evidence>
<reference evidence="2 3" key="1">
    <citation type="submission" date="2023-08" db="EMBL/GenBank/DDBJ databases">
        <title>Annotated Genome Sequence of Vanrija albida AlHP1.</title>
        <authorList>
            <person name="Herzog R."/>
        </authorList>
    </citation>
    <scope>NUCLEOTIDE SEQUENCE [LARGE SCALE GENOMIC DNA]</scope>
    <source>
        <strain evidence="2 3">AlHP1</strain>
    </source>
</reference>
<accession>A0ABR3QBS7</accession>
<evidence type="ECO:0000313" key="3">
    <source>
        <dbReference type="Proteomes" id="UP001565368"/>
    </source>
</evidence>
<protein>
    <submittedName>
        <fullName evidence="2">Uncharacterized protein</fullName>
    </submittedName>
</protein>
<dbReference type="Proteomes" id="UP001565368">
    <property type="component" value="Unassembled WGS sequence"/>
</dbReference>
<dbReference type="GeneID" id="95984203"/>
<feature type="region of interest" description="Disordered" evidence="1">
    <location>
        <begin position="1"/>
        <end position="23"/>
    </location>
</feature>
<proteinExistence type="predicted"/>
<sequence length="183" mass="19343">MIITASPIAPHSPLRSRPLTPVLTPMCSMPVTVATLPMARTPRRAPQQRSRSPSPLRDSQQHNLGGVREPVAPAKSPKPGAARRPGCRGFILASQYVSYAPDAPPPYADGPPAGDAAFELIPCPRAPVAPAHPSTECTPPPPGIERRDSACSNAGFCDKHWCGGCKRAERAWAALYQVKAAAS</sequence>
<dbReference type="EMBL" id="JBBXJM010000002">
    <property type="protein sequence ID" value="KAL1412153.1"/>
    <property type="molecule type" value="Genomic_DNA"/>
</dbReference>
<name>A0ABR3QBS7_9TREE</name>
<evidence type="ECO:0000313" key="2">
    <source>
        <dbReference type="EMBL" id="KAL1412153.1"/>
    </source>
</evidence>
<organism evidence="2 3">
    <name type="scientific">Vanrija albida</name>
    <dbReference type="NCBI Taxonomy" id="181172"/>
    <lineage>
        <taxon>Eukaryota</taxon>
        <taxon>Fungi</taxon>
        <taxon>Dikarya</taxon>
        <taxon>Basidiomycota</taxon>
        <taxon>Agaricomycotina</taxon>
        <taxon>Tremellomycetes</taxon>
        <taxon>Trichosporonales</taxon>
        <taxon>Trichosporonaceae</taxon>
        <taxon>Vanrija</taxon>
    </lineage>
</organism>
<comment type="caution">
    <text evidence="2">The sequence shown here is derived from an EMBL/GenBank/DDBJ whole genome shotgun (WGS) entry which is preliminary data.</text>
</comment>
<dbReference type="RefSeq" id="XP_069212097.1">
    <property type="nucleotide sequence ID" value="XM_069351711.1"/>
</dbReference>
<feature type="compositionally biased region" description="Low complexity" evidence="1">
    <location>
        <begin position="44"/>
        <end position="58"/>
    </location>
</feature>
<gene>
    <name evidence="2" type="ORF">Q8F55_003160</name>
</gene>
<feature type="region of interest" description="Disordered" evidence="1">
    <location>
        <begin position="37"/>
        <end position="86"/>
    </location>
</feature>
<keyword evidence="3" id="KW-1185">Reference proteome</keyword>